<feature type="compositionally biased region" description="Low complexity" evidence="1">
    <location>
        <begin position="69"/>
        <end position="84"/>
    </location>
</feature>
<sequence>MSSNLLKAALVAAVVLPAGNAIAQGLAPMVGASAIQGTLQGTSMPAYTGALDKARNTVNTATTQQDATGSGSNPGPSSAPLGSSTQNMASGAPSGASVNGQAIPLCSHGGLCQGAVMRAIGRP</sequence>
<gene>
    <name evidence="3" type="ORF">C7K55_10160</name>
</gene>
<feature type="signal peptide" evidence="2">
    <location>
        <begin position="1"/>
        <end position="23"/>
    </location>
</feature>
<evidence type="ECO:0000313" key="3">
    <source>
        <dbReference type="EMBL" id="PSJ04575.1"/>
    </source>
</evidence>
<reference evidence="3 4" key="1">
    <citation type="journal article" date="2018" name="Environ. Microbiol.">
        <title>Ecological and genomic features of two widespread freshwater picocyanobacteria.</title>
        <authorList>
            <person name="Cabello-Yeves P.J."/>
            <person name="Picazo A."/>
            <person name="Camacho A."/>
            <person name="Callieri C."/>
            <person name="Rosselli R."/>
            <person name="Roda-Garcia J.J."/>
            <person name="Coutinho F.H."/>
            <person name="Rodriguez-Valera F."/>
        </authorList>
    </citation>
    <scope>NUCLEOTIDE SEQUENCE [LARGE SCALE GENOMIC DNA]</scope>
    <source>
        <strain evidence="3 4">Tous</strain>
    </source>
</reference>
<dbReference type="Proteomes" id="UP000243002">
    <property type="component" value="Unassembled WGS sequence"/>
</dbReference>
<accession>A0A2P7MTW3</accession>
<feature type="region of interest" description="Disordered" evidence="1">
    <location>
        <begin position="55"/>
        <end position="97"/>
    </location>
</feature>
<evidence type="ECO:0000313" key="4">
    <source>
        <dbReference type="Proteomes" id="UP000243002"/>
    </source>
</evidence>
<protein>
    <submittedName>
        <fullName evidence="3">Uncharacterized protein</fullName>
    </submittedName>
</protein>
<feature type="chain" id="PRO_5015138869" evidence="2">
    <location>
        <begin position="24"/>
        <end position="123"/>
    </location>
</feature>
<proteinExistence type="predicted"/>
<keyword evidence="4" id="KW-1185">Reference proteome</keyword>
<feature type="compositionally biased region" description="Polar residues" evidence="1">
    <location>
        <begin position="56"/>
        <end position="68"/>
    </location>
</feature>
<evidence type="ECO:0000256" key="1">
    <source>
        <dbReference type="SAM" id="MobiDB-lite"/>
    </source>
</evidence>
<dbReference type="EMBL" id="PXXO01000011">
    <property type="protein sequence ID" value="PSJ04575.1"/>
    <property type="molecule type" value="Genomic_DNA"/>
</dbReference>
<keyword evidence="2" id="KW-0732">Signal</keyword>
<dbReference type="RefSeq" id="WP_106632607.1">
    <property type="nucleotide sequence ID" value="NZ_PXXO01000011.1"/>
</dbReference>
<name>A0A2P7MTW3_9CYAN</name>
<evidence type="ECO:0000256" key="2">
    <source>
        <dbReference type="SAM" id="SignalP"/>
    </source>
</evidence>
<comment type="caution">
    <text evidence="3">The sequence shown here is derived from an EMBL/GenBank/DDBJ whole genome shotgun (WGS) entry which is preliminary data.</text>
</comment>
<dbReference type="AlphaFoldDB" id="A0A2P7MTW3"/>
<organism evidence="3 4">
    <name type="scientific">Cyanobium usitatum str. Tous</name>
    <dbReference type="NCBI Taxonomy" id="2116684"/>
    <lineage>
        <taxon>Bacteria</taxon>
        <taxon>Bacillati</taxon>
        <taxon>Cyanobacteriota</taxon>
        <taxon>Cyanophyceae</taxon>
        <taxon>Synechococcales</taxon>
        <taxon>Prochlorococcaceae</taxon>
        <taxon>Cyanobium</taxon>
    </lineage>
</organism>